<gene>
    <name evidence="2" type="ordered locus">Arnit_1580</name>
</gene>
<reference evidence="2 3" key="1">
    <citation type="journal article" date="2010" name="Stand. Genomic Sci.">
        <title>Complete genome sequence of Arcobacter nitrofigilis type strain (CI).</title>
        <authorList>
            <person name="Pati A."/>
            <person name="Gronow S."/>
            <person name="Lapidus A."/>
            <person name="Copeland A."/>
            <person name="Glavina Del Rio T."/>
            <person name="Nolan M."/>
            <person name="Lucas S."/>
            <person name="Tice H."/>
            <person name="Cheng J.F."/>
            <person name="Han C."/>
            <person name="Chertkov O."/>
            <person name="Bruce D."/>
            <person name="Tapia R."/>
            <person name="Goodwin L."/>
            <person name="Pitluck S."/>
            <person name="Liolios K."/>
            <person name="Ivanova N."/>
            <person name="Mavromatis K."/>
            <person name="Chen A."/>
            <person name="Palaniappan K."/>
            <person name="Land M."/>
            <person name="Hauser L."/>
            <person name="Chang Y.J."/>
            <person name="Jeffries C.D."/>
            <person name="Detter J.C."/>
            <person name="Rohde M."/>
            <person name="Goker M."/>
            <person name="Bristow J."/>
            <person name="Eisen J.A."/>
            <person name="Markowitz V."/>
            <person name="Hugenholtz P."/>
            <person name="Klenk H.P."/>
            <person name="Kyrpides N.C."/>
        </authorList>
    </citation>
    <scope>NUCLEOTIDE SEQUENCE [LARGE SCALE GENOMIC DNA]</scope>
    <source>
        <strain evidence="3">ATCC 33309 / DSM 7299 / CCUG 15893 / LMG 7604 / NCTC 12251 / CI</strain>
    </source>
</reference>
<dbReference type="Proteomes" id="UP000000939">
    <property type="component" value="Chromosome"/>
</dbReference>
<dbReference type="InterPro" id="IPR005302">
    <property type="entry name" value="MoCF_Sase_C"/>
</dbReference>
<dbReference type="GO" id="GO:0003824">
    <property type="term" value="F:catalytic activity"/>
    <property type="evidence" value="ECO:0007669"/>
    <property type="project" value="InterPro"/>
</dbReference>
<keyword evidence="3" id="KW-1185">Reference proteome</keyword>
<dbReference type="Pfam" id="PF03473">
    <property type="entry name" value="MOSC"/>
    <property type="match status" value="1"/>
</dbReference>
<dbReference type="SUPFAM" id="SSF50800">
    <property type="entry name" value="PK beta-barrel domain-like"/>
    <property type="match status" value="1"/>
</dbReference>
<dbReference type="eggNOG" id="COG2258">
    <property type="taxonomic scope" value="Bacteria"/>
</dbReference>
<protein>
    <submittedName>
        <fullName evidence="2">MOSC domain containing protein</fullName>
    </submittedName>
</protein>
<dbReference type="STRING" id="572480.Arnit_1580"/>
<organism evidence="2 3">
    <name type="scientific">Arcobacter nitrofigilis (strain ATCC 33309 / DSM 7299 / CCUG 15893 / LMG 7604 / NCTC 12251 / CI)</name>
    <name type="common">Campylobacter nitrofigilis</name>
    <dbReference type="NCBI Taxonomy" id="572480"/>
    <lineage>
        <taxon>Bacteria</taxon>
        <taxon>Pseudomonadati</taxon>
        <taxon>Campylobacterota</taxon>
        <taxon>Epsilonproteobacteria</taxon>
        <taxon>Campylobacterales</taxon>
        <taxon>Arcobacteraceae</taxon>
        <taxon>Arcobacter</taxon>
    </lineage>
</organism>
<dbReference type="EMBL" id="CP001999">
    <property type="protein sequence ID" value="ADG93234.1"/>
    <property type="molecule type" value="Genomic_DNA"/>
</dbReference>
<dbReference type="RefSeq" id="WP_013135379.1">
    <property type="nucleotide sequence ID" value="NC_014166.1"/>
</dbReference>
<dbReference type="PANTHER" id="PTHR30212">
    <property type="entry name" value="PROTEIN YIIM"/>
    <property type="match status" value="1"/>
</dbReference>
<dbReference type="AlphaFoldDB" id="D5V667"/>
<dbReference type="PROSITE" id="PS51340">
    <property type="entry name" value="MOSC"/>
    <property type="match status" value="1"/>
</dbReference>
<proteinExistence type="predicted"/>
<sequence>MNKIISKILSLKIGKGKELKNKEKVIQSAINKTTVEEAYLTNIGFKGDDQVHKEYHGGPNKAVLFYSSLTYDKVNEVLNINLDYKDISPLGENLLVSDITEDDICVGDILKLGEAVIQVTQPREPCNVLNINTKTKEMLKTVIKYGYTGWYAKVLEEGIVKQTDSVELVERIYPNLTIKKLNEAKANPKENLDFIQEAVSCEVLGAPFKKALEKHLG</sequence>
<dbReference type="Gene3D" id="2.40.33.20">
    <property type="entry name" value="PK beta-barrel domain-like"/>
    <property type="match status" value="1"/>
</dbReference>
<evidence type="ECO:0000313" key="3">
    <source>
        <dbReference type="Proteomes" id="UP000000939"/>
    </source>
</evidence>
<name>D5V667_ARCNC</name>
<accession>D5V667</accession>
<dbReference type="GO" id="GO:0030170">
    <property type="term" value="F:pyridoxal phosphate binding"/>
    <property type="evidence" value="ECO:0007669"/>
    <property type="project" value="InterPro"/>
</dbReference>
<dbReference type="PANTHER" id="PTHR30212:SF2">
    <property type="entry name" value="PROTEIN YIIM"/>
    <property type="match status" value="1"/>
</dbReference>
<dbReference type="GO" id="GO:0030151">
    <property type="term" value="F:molybdenum ion binding"/>
    <property type="evidence" value="ECO:0007669"/>
    <property type="project" value="InterPro"/>
</dbReference>
<feature type="domain" description="MOSC" evidence="1">
    <location>
        <begin position="32"/>
        <end position="169"/>
    </location>
</feature>
<evidence type="ECO:0000259" key="1">
    <source>
        <dbReference type="PROSITE" id="PS51340"/>
    </source>
</evidence>
<dbReference type="KEGG" id="ant:Arnit_1580"/>
<evidence type="ECO:0000313" key="2">
    <source>
        <dbReference type="EMBL" id="ADG93234.1"/>
    </source>
</evidence>
<dbReference type="HOGENOM" id="CLU_082566_1_0_7"/>
<dbReference type="InterPro" id="IPR011037">
    <property type="entry name" value="Pyrv_Knase-like_insert_dom_sf"/>
</dbReference>
<dbReference type="OrthoDB" id="9786134at2"/>
<dbReference type="InterPro" id="IPR052353">
    <property type="entry name" value="Benzoxazolinone_Detox_Enz"/>
</dbReference>